<reference evidence="1" key="3">
    <citation type="submission" date="2020-12" db="UniProtKB">
        <authorList>
            <consortium name="EnsemblPlants"/>
        </authorList>
    </citation>
    <scope>IDENTIFICATION</scope>
</reference>
<reference evidence="1 2" key="1">
    <citation type="journal article" date="2008" name="Science">
        <title>The Physcomitrella genome reveals evolutionary insights into the conquest of land by plants.</title>
        <authorList>
            <person name="Rensing S."/>
            <person name="Lang D."/>
            <person name="Zimmer A."/>
            <person name="Terry A."/>
            <person name="Salamov A."/>
            <person name="Shapiro H."/>
            <person name="Nishiyama T."/>
            <person name="Perroud P.-F."/>
            <person name="Lindquist E."/>
            <person name="Kamisugi Y."/>
            <person name="Tanahashi T."/>
            <person name="Sakakibara K."/>
            <person name="Fujita T."/>
            <person name="Oishi K."/>
            <person name="Shin-I T."/>
            <person name="Kuroki Y."/>
            <person name="Toyoda A."/>
            <person name="Suzuki Y."/>
            <person name="Hashimoto A."/>
            <person name="Yamaguchi K."/>
            <person name="Sugano A."/>
            <person name="Kohara Y."/>
            <person name="Fujiyama A."/>
            <person name="Anterola A."/>
            <person name="Aoki S."/>
            <person name="Ashton N."/>
            <person name="Barbazuk W.B."/>
            <person name="Barker E."/>
            <person name="Bennetzen J."/>
            <person name="Bezanilla M."/>
            <person name="Blankenship R."/>
            <person name="Cho S.H."/>
            <person name="Dutcher S."/>
            <person name="Estelle M."/>
            <person name="Fawcett J.A."/>
            <person name="Gundlach H."/>
            <person name="Hanada K."/>
            <person name="Heyl A."/>
            <person name="Hicks K.A."/>
            <person name="Hugh J."/>
            <person name="Lohr M."/>
            <person name="Mayer K."/>
            <person name="Melkozernov A."/>
            <person name="Murata T."/>
            <person name="Nelson D."/>
            <person name="Pils B."/>
            <person name="Prigge M."/>
            <person name="Reiss B."/>
            <person name="Renner T."/>
            <person name="Rombauts S."/>
            <person name="Rushton P."/>
            <person name="Sanderfoot A."/>
            <person name="Schween G."/>
            <person name="Shiu S.-H."/>
            <person name="Stueber K."/>
            <person name="Theodoulou F.L."/>
            <person name="Tu H."/>
            <person name="Van de Peer Y."/>
            <person name="Verrier P.J."/>
            <person name="Waters E."/>
            <person name="Wood A."/>
            <person name="Yang L."/>
            <person name="Cove D."/>
            <person name="Cuming A."/>
            <person name="Hasebe M."/>
            <person name="Lucas S."/>
            <person name="Mishler D.B."/>
            <person name="Reski R."/>
            <person name="Grigoriev I."/>
            <person name="Quatrano R.S."/>
            <person name="Boore J.L."/>
        </authorList>
    </citation>
    <scope>NUCLEOTIDE SEQUENCE [LARGE SCALE GENOMIC DNA]</scope>
    <source>
        <strain evidence="1 2">cv. Gransden 2004</strain>
    </source>
</reference>
<dbReference type="EMBL" id="ABEU02000012">
    <property type="status" value="NOT_ANNOTATED_CDS"/>
    <property type="molecule type" value="Genomic_DNA"/>
</dbReference>
<dbReference type="Proteomes" id="UP000006727">
    <property type="component" value="Chromosome 12"/>
</dbReference>
<proteinExistence type="predicted"/>
<sequence>MIVLPFFAVVRRSSMHSSKWQLGIILIVFSVEGLQWHHIDWAQLRAVVPLNIILCY</sequence>
<protein>
    <submittedName>
        <fullName evidence="1">Uncharacterized protein</fullName>
    </submittedName>
</protein>
<evidence type="ECO:0000313" key="1">
    <source>
        <dbReference type="EnsemblPlants" id="PAC:32974740.CDS.1"/>
    </source>
</evidence>
<name>A0A7I3ZSY6_PHYPA</name>
<dbReference type="Gramene" id="Pp3c12_14870V3.2">
    <property type="protein sequence ID" value="PAC:32974740.CDS.1"/>
    <property type="gene ID" value="Pp3c12_14870"/>
</dbReference>
<evidence type="ECO:0000313" key="2">
    <source>
        <dbReference type="Proteomes" id="UP000006727"/>
    </source>
</evidence>
<dbReference type="AlphaFoldDB" id="A0A7I3ZSY6"/>
<reference evidence="1 2" key="2">
    <citation type="journal article" date="2018" name="Plant J.">
        <title>The Physcomitrella patens chromosome-scale assembly reveals moss genome structure and evolution.</title>
        <authorList>
            <person name="Lang D."/>
            <person name="Ullrich K.K."/>
            <person name="Murat F."/>
            <person name="Fuchs J."/>
            <person name="Jenkins J."/>
            <person name="Haas F.B."/>
            <person name="Piednoel M."/>
            <person name="Gundlach H."/>
            <person name="Van Bel M."/>
            <person name="Meyberg R."/>
            <person name="Vives C."/>
            <person name="Morata J."/>
            <person name="Symeonidi A."/>
            <person name="Hiss M."/>
            <person name="Muchero W."/>
            <person name="Kamisugi Y."/>
            <person name="Saleh O."/>
            <person name="Blanc G."/>
            <person name="Decker E.L."/>
            <person name="van Gessel N."/>
            <person name="Grimwood J."/>
            <person name="Hayes R.D."/>
            <person name="Graham S.W."/>
            <person name="Gunter L.E."/>
            <person name="McDaniel S.F."/>
            <person name="Hoernstein S.N.W."/>
            <person name="Larsson A."/>
            <person name="Li F.W."/>
            <person name="Perroud P.F."/>
            <person name="Phillips J."/>
            <person name="Ranjan P."/>
            <person name="Rokshar D.S."/>
            <person name="Rothfels C.J."/>
            <person name="Schneider L."/>
            <person name="Shu S."/>
            <person name="Stevenson D.W."/>
            <person name="Thummler F."/>
            <person name="Tillich M."/>
            <person name="Villarreal Aguilar J.C."/>
            <person name="Widiez T."/>
            <person name="Wong G.K."/>
            <person name="Wymore A."/>
            <person name="Zhang Y."/>
            <person name="Zimmer A.D."/>
            <person name="Quatrano R.S."/>
            <person name="Mayer K.F.X."/>
            <person name="Goodstein D."/>
            <person name="Casacuberta J.M."/>
            <person name="Vandepoele K."/>
            <person name="Reski R."/>
            <person name="Cuming A.C."/>
            <person name="Tuskan G.A."/>
            <person name="Maumus F."/>
            <person name="Salse J."/>
            <person name="Schmutz J."/>
            <person name="Rensing S.A."/>
        </authorList>
    </citation>
    <scope>NUCLEOTIDE SEQUENCE [LARGE SCALE GENOMIC DNA]</scope>
    <source>
        <strain evidence="1 2">cv. Gransden 2004</strain>
    </source>
</reference>
<keyword evidence="2" id="KW-1185">Reference proteome</keyword>
<accession>A0A7I3ZSY6</accession>
<dbReference type="EnsemblPlants" id="Pp3c12_14870V3.2">
    <property type="protein sequence ID" value="PAC:32974740.CDS.1"/>
    <property type="gene ID" value="Pp3c12_14870"/>
</dbReference>
<organism evidence="1 2">
    <name type="scientific">Physcomitrium patens</name>
    <name type="common">Spreading-leaved earth moss</name>
    <name type="synonym">Physcomitrella patens</name>
    <dbReference type="NCBI Taxonomy" id="3218"/>
    <lineage>
        <taxon>Eukaryota</taxon>
        <taxon>Viridiplantae</taxon>
        <taxon>Streptophyta</taxon>
        <taxon>Embryophyta</taxon>
        <taxon>Bryophyta</taxon>
        <taxon>Bryophytina</taxon>
        <taxon>Bryopsida</taxon>
        <taxon>Funariidae</taxon>
        <taxon>Funariales</taxon>
        <taxon>Funariaceae</taxon>
        <taxon>Physcomitrium</taxon>
    </lineage>
</organism>